<accession>A0A370I9S5</accession>
<reference evidence="2 3" key="1">
    <citation type="submission" date="2018-07" db="EMBL/GenBank/DDBJ databases">
        <title>Genomic Encyclopedia of Type Strains, Phase IV (KMG-IV): sequencing the most valuable type-strain genomes for metagenomic binning, comparative biology and taxonomic classification.</title>
        <authorList>
            <person name="Goeker M."/>
        </authorList>
    </citation>
    <scope>NUCLEOTIDE SEQUENCE [LARGE SCALE GENOMIC DNA]</scope>
    <source>
        <strain evidence="2 3">DSM 44290</strain>
    </source>
</reference>
<feature type="compositionally biased region" description="Low complexity" evidence="1">
    <location>
        <begin position="394"/>
        <end position="408"/>
    </location>
</feature>
<proteinExistence type="predicted"/>
<dbReference type="RefSeq" id="WP_114755577.1">
    <property type="nucleotide sequence ID" value="NZ_QQBC01000003.1"/>
</dbReference>
<dbReference type="AlphaFoldDB" id="A0A370I9S5"/>
<evidence type="ECO:0000256" key="1">
    <source>
        <dbReference type="SAM" id="MobiDB-lite"/>
    </source>
</evidence>
<feature type="region of interest" description="Disordered" evidence="1">
    <location>
        <begin position="470"/>
        <end position="553"/>
    </location>
</feature>
<feature type="compositionally biased region" description="Polar residues" evidence="1">
    <location>
        <begin position="513"/>
        <end position="522"/>
    </location>
</feature>
<feature type="compositionally biased region" description="Acidic residues" evidence="1">
    <location>
        <begin position="544"/>
        <end position="553"/>
    </location>
</feature>
<feature type="compositionally biased region" description="Gly residues" evidence="1">
    <location>
        <begin position="478"/>
        <end position="494"/>
    </location>
</feature>
<organism evidence="2 3">
    <name type="scientific">Nocardia pseudobrasiliensis</name>
    <dbReference type="NCBI Taxonomy" id="45979"/>
    <lineage>
        <taxon>Bacteria</taxon>
        <taxon>Bacillati</taxon>
        <taxon>Actinomycetota</taxon>
        <taxon>Actinomycetes</taxon>
        <taxon>Mycobacteriales</taxon>
        <taxon>Nocardiaceae</taxon>
        <taxon>Nocardia</taxon>
    </lineage>
</organism>
<dbReference type="STRING" id="1210086.GCA_001613105_07909"/>
<feature type="compositionally biased region" description="Low complexity" evidence="1">
    <location>
        <begin position="15"/>
        <end position="30"/>
    </location>
</feature>
<dbReference type="Proteomes" id="UP000254869">
    <property type="component" value="Unassembled WGS sequence"/>
</dbReference>
<feature type="region of interest" description="Disordered" evidence="1">
    <location>
        <begin position="392"/>
        <end position="414"/>
    </location>
</feature>
<feature type="compositionally biased region" description="Basic and acidic residues" evidence="1">
    <location>
        <begin position="501"/>
        <end position="510"/>
    </location>
</feature>
<name>A0A370I9S5_9NOCA</name>
<protein>
    <submittedName>
        <fullName evidence="2">Uncharacterized protein</fullName>
    </submittedName>
</protein>
<gene>
    <name evidence="2" type="ORF">DFR76_103533</name>
</gene>
<evidence type="ECO:0000313" key="3">
    <source>
        <dbReference type="Proteomes" id="UP000254869"/>
    </source>
</evidence>
<comment type="caution">
    <text evidence="2">The sequence shown here is derived from an EMBL/GenBank/DDBJ whole genome shotgun (WGS) entry which is preliminary data.</text>
</comment>
<keyword evidence="3" id="KW-1185">Reference proteome</keyword>
<dbReference type="EMBL" id="QQBC01000003">
    <property type="protein sequence ID" value="RDI67462.1"/>
    <property type="molecule type" value="Genomic_DNA"/>
</dbReference>
<sequence length="553" mass="53324">MRIVDGTESGVIGTAQNAAAPAPAPTLAEAGQHGPMLDVPLPQLPADMPPIEPPAFALARKEYEDNGSTLGAPHVPGLGGGGNAAPDASGAVHPAGFEDAASPLLGVAHTGLNNAQGVLDNTHAAAQGVLDSAQSALGGGGATAAIQQAASPAAAAAAAAPMVAPLPADPIAALMNGAALPALPGVDALFKPFLDLLSSFGTGVLGALNPANLLSQSSQIIQAAMQVGQGAMKSVEQVWQGQAARSAETASQQAQAHGEDASQRGLDISKLTEEAAAVVQRGNVQLTAVANSFAAQASALAPVIFTPPAQATLIATATEHLGTAVGIVNATRGELAGYTGQLTGVVQQLVGAAGGPNPAEVAQSVAQNVGQPIMEQAQQLLSGGGSGLDTQAASLGGSNLPGSNLGTSTHAASFGGSGAHPGSYGGSGGGTGGFGSGLFGGGLGSGGGAAAAAKPGAGSSVPGARGALGIPGIPFGPGTPGAAGQGTPGSGFMGAPGAAGQRRDEDEHGRTVQPYQSPTGNADITGGLGETTPEVIGQTHSDEIINDYEMDQF</sequence>
<evidence type="ECO:0000313" key="2">
    <source>
        <dbReference type="EMBL" id="RDI67462.1"/>
    </source>
</evidence>
<feature type="region of interest" description="Disordered" evidence="1">
    <location>
        <begin position="1"/>
        <end position="40"/>
    </location>
</feature>